<keyword evidence="3" id="KW-0862">Zinc</keyword>
<protein>
    <recommendedName>
        <fullName evidence="5">RING-type domain-containing protein</fullName>
    </recommendedName>
</protein>
<evidence type="ECO:0000313" key="6">
    <source>
        <dbReference type="EMBL" id="KAK5997515.1"/>
    </source>
</evidence>
<dbReference type="EMBL" id="JAVFKD010000002">
    <property type="protein sequence ID" value="KAK5997515.1"/>
    <property type="molecule type" value="Genomic_DNA"/>
</dbReference>
<comment type="caution">
    <text evidence="6">The sequence shown here is derived from an EMBL/GenBank/DDBJ whole genome shotgun (WGS) entry which is preliminary data.</text>
</comment>
<name>A0ABR0T0I5_9HYPO</name>
<reference evidence="6 7" key="1">
    <citation type="submission" date="2024-01" db="EMBL/GenBank/DDBJ databases">
        <title>Complete genome of Cladobotryum mycophilum ATHUM6906.</title>
        <authorList>
            <person name="Christinaki A.C."/>
            <person name="Myridakis A.I."/>
            <person name="Kouvelis V.N."/>
        </authorList>
    </citation>
    <scope>NUCLEOTIDE SEQUENCE [LARGE SCALE GENOMIC DNA]</scope>
    <source>
        <strain evidence="6 7">ATHUM6906</strain>
    </source>
</reference>
<evidence type="ECO:0000256" key="4">
    <source>
        <dbReference type="PROSITE-ProRule" id="PRU00175"/>
    </source>
</evidence>
<evidence type="ECO:0000313" key="7">
    <source>
        <dbReference type="Proteomes" id="UP001338125"/>
    </source>
</evidence>
<keyword evidence="1" id="KW-0479">Metal-binding</keyword>
<dbReference type="SUPFAM" id="SSF57850">
    <property type="entry name" value="RING/U-box"/>
    <property type="match status" value="1"/>
</dbReference>
<dbReference type="InterPro" id="IPR013083">
    <property type="entry name" value="Znf_RING/FYVE/PHD"/>
</dbReference>
<evidence type="ECO:0000256" key="1">
    <source>
        <dbReference type="ARBA" id="ARBA00022723"/>
    </source>
</evidence>
<dbReference type="SMART" id="SM00184">
    <property type="entry name" value="RING"/>
    <property type="match status" value="1"/>
</dbReference>
<dbReference type="Gene3D" id="3.30.40.10">
    <property type="entry name" value="Zinc/RING finger domain, C3HC4 (zinc finger)"/>
    <property type="match status" value="1"/>
</dbReference>
<dbReference type="Proteomes" id="UP001338125">
    <property type="component" value="Unassembled WGS sequence"/>
</dbReference>
<dbReference type="PROSITE" id="PS50089">
    <property type="entry name" value="ZF_RING_2"/>
    <property type="match status" value="1"/>
</dbReference>
<dbReference type="InterPro" id="IPR001841">
    <property type="entry name" value="Znf_RING"/>
</dbReference>
<organism evidence="6 7">
    <name type="scientific">Cladobotryum mycophilum</name>
    <dbReference type="NCBI Taxonomy" id="491253"/>
    <lineage>
        <taxon>Eukaryota</taxon>
        <taxon>Fungi</taxon>
        <taxon>Dikarya</taxon>
        <taxon>Ascomycota</taxon>
        <taxon>Pezizomycotina</taxon>
        <taxon>Sordariomycetes</taxon>
        <taxon>Hypocreomycetidae</taxon>
        <taxon>Hypocreales</taxon>
        <taxon>Hypocreaceae</taxon>
        <taxon>Cladobotryum</taxon>
    </lineage>
</organism>
<accession>A0ABR0T0I5</accession>
<keyword evidence="7" id="KW-1185">Reference proteome</keyword>
<feature type="domain" description="RING-type" evidence="5">
    <location>
        <begin position="401"/>
        <end position="445"/>
    </location>
</feature>
<evidence type="ECO:0000259" key="5">
    <source>
        <dbReference type="PROSITE" id="PS50089"/>
    </source>
</evidence>
<gene>
    <name evidence="6" type="ORF">PT974_02878</name>
</gene>
<evidence type="ECO:0000256" key="2">
    <source>
        <dbReference type="ARBA" id="ARBA00022771"/>
    </source>
</evidence>
<keyword evidence="2 4" id="KW-0863">Zinc-finger</keyword>
<sequence length="765" mass="86227">MAHHTLLQLRAGGSGLQGPYLQENLAPYKILDQMDIQKPTVIMAVGGQVKRNFLSLFPIGYPTEKYTISLTPWPNQHRRLLLDCELHLQPDDGMSRILGGPQPGHYTYHLLKDSAHRAASIAHYIYTNILPGFCDLVLLFVPDIGGYKGAINYLLHWMQTAMAKGCSTRANVVLVFGGDDAIEEDAVRFELTSVMLCQLRKSEPQAPHTFAKIKQISHECFAISAVNLEDLHRLLCSKIAVGAAHRAKLGLDFSAVHWKALLRSAIAHHISQPSLPFNMVTAARVSYPLPTRMEDHLADFLQVCTDQPLNCTRVIASALVMDAFPPNMHAHSLPARRRVQNAVYEANTNLRTEDRPPNLTQEVEREFKLIATGNTKDSAPRHIQTLQSHKWLSTVYTSVTCSICLIRNPFFTLNCQHRLCNSCVTLHGQEFEPWRFRLPTCPLCRIRNGIVFSVKPPTAGLRVLDISGIDAKHTWQFLKHLQGLISLNSMPFREHFDSVFGTDLDGWTFADCKNHMSQLKRLKMKKDAVTFSKELHWDLQKVRHSNNLNVTIRKNKTLITNVLDIAQDHFMRRDLTIRYEKGVYTRLDLERVASKLLSCLFYIELASAPEFYTSPEVCTILVCCRVPPGHGLLDLLARLHRNKACIYYQGSESTARKALLCTDEILGACRKMHSFSRQIRLSALSLDTAISIQIDGIDGRQHNISKCPYRLGELILDQGVGEAFGNGSRKSLRPEKNKLLGSNRELGLEIDTLIETLNLVTNVIL</sequence>
<proteinExistence type="predicted"/>
<dbReference type="PROSITE" id="PS00518">
    <property type="entry name" value="ZF_RING_1"/>
    <property type="match status" value="1"/>
</dbReference>
<evidence type="ECO:0000256" key="3">
    <source>
        <dbReference type="ARBA" id="ARBA00022833"/>
    </source>
</evidence>
<dbReference type="InterPro" id="IPR017907">
    <property type="entry name" value="Znf_RING_CS"/>
</dbReference>